<dbReference type="InterPro" id="IPR019186">
    <property type="entry name" value="Nucleolar_protein_12"/>
</dbReference>
<dbReference type="PANTHER" id="PTHR14577">
    <property type="entry name" value="NUCLEOLAR PROTEIN 12"/>
    <property type="match status" value="1"/>
</dbReference>
<dbReference type="GO" id="GO:0005730">
    <property type="term" value="C:nucleolus"/>
    <property type="evidence" value="ECO:0007669"/>
    <property type="project" value="UniProtKB-SubCell"/>
</dbReference>
<evidence type="ECO:0000256" key="2">
    <source>
        <dbReference type="ARBA" id="ARBA00007175"/>
    </source>
</evidence>
<dbReference type="GO" id="GO:0019843">
    <property type="term" value="F:rRNA binding"/>
    <property type="evidence" value="ECO:0007669"/>
    <property type="project" value="TreeGrafter"/>
</dbReference>
<feature type="compositionally biased region" description="Basic residues" evidence="5">
    <location>
        <begin position="47"/>
        <end position="57"/>
    </location>
</feature>
<dbReference type="EMBL" id="CM010722">
    <property type="protein sequence ID" value="RZC73794.1"/>
    <property type="molecule type" value="Genomic_DNA"/>
</dbReference>
<dbReference type="AlphaFoldDB" id="A0A4Y7KKC8"/>
<name>A0A4Y7KKC8_PAPSO</name>
<dbReference type="STRING" id="3469.A0A4Y7KKC8"/>
<proteinExistence type="inferred from homology"/>
<comment type="similarity">
    <text evidence="2">Belongs to the RRP17 family.</text>
</comment>
<accession>A0A4Y7KKC8</accession>
<feature type="region of interest" description="Disordered" evidence="5">
    <location>
        <begin position="1"/>
        <end position="21"/>
    </location>
</feature>
<sequence>MREEKEVVAIGQPPSASGKHIKKRALRNKALSVGFNDKDLKDYVTGFHKRKKKRRKEAQHQIQEKERRLRIENRKKRKLDREYVQFGGARPADEGSEPDENGDDLELNEETELSAPLSGLETYDNGHVTIIVKTSEISREDDVDSKEKTRLVPKSSETDKKHSIPVKRKPLKNVGKGKRRSTPKTRKKRDKKAGKKKTRN</sequence>
<gene>
    <name evidence="6" type="ORF">C5167_049274</name>
</gene>
<dbReference type="Proteomes" id="UP000316621">
    <property type="component" value="Chromosome 8"/>
</dbReference>
<feature type="compositionally biased region" description="Basic and acidic residues" evidence="5">
    <location>
        <begin position="136"/>
        <end position="162"/>
    </location>
</feature>
<evidence type="ECO:0000256" key="3">
    <source>
        <dbReference type="ARBA" id="ARBA00023054"/>
    </source>
</evidence>
<feature type="compositionally biased region" description="Basic residues" evidence="5">
    <location>
        <begin position="163"/>
        <end position="200"/>
    </location>
</feature>
<evidence type="ECO:0000313" key="7">
    <source>
        <dbReference type="Proteomes" id="UP000316621"/>
    </source>
</evidence>
<comment type="subcellular location">
    <subcellularLocation>
        <location evidence="1">Nucleus</location>
        <location evidence="1">Nucleolus</location>
    </subcellularLocation>
</comment>
<feature type="region of interest" description="Disordered" evidence="5">
    <location>
        <begin position="47"/>
        <end position="200"/>
    </location>
</feature>
<feature type="compositionally biased region" description="Basic and acidic residues" evidence="5">
    <location>
        <begin position="58"/>
        <end position="72"/>
    </location>
</feature>
<keyword evidence="7" id="KW-1185">Reference proteome</keyword>
<dbReference type="OMA" id="GEDMEND"/>
<reference evidence="6 7" key="1">
    <citation type="journal article" date="2018" name="Science">
        <title>The opium poppy genome and morphinan production.</title>
        <authorList>
            <person name="Guo L."/>
            <person name="Winzer T."/>
            <person name="Yang X."/>
            <person name="Li Y."/>
            <person name="Ning Z."/>
            <person name="He Z."/>
            <person name="Teodor R."/>
            <person name="Lu Y."/>
            <person name="Bowser T.A."/>
            <person name="Graham I.A."/>
            <person name="Ye K."/>
        </authorList>
    </citation>
    <scope>NUCLEOTIDE SEQUENCE [LARGE SCALE GENOMIC DNA]</scope>
    <source>
        <strain evidence="7">cv. HN1</strain>
        <tissue evidence="6">Leaves</tissue>
    </source>
</reference>
<dbReference type="OrthoDB" id="551633at2759"/>
<dbReference type="Gramene" id="RZC73794">
    <property type="protein sequence ID" value="RZC73794"/>
    <property type="gene ID" value="C5167_049274"/>
</dbReference>
<keyword evidence="3" id="KW-0175">Coiled coil</keyword>
<evidence type="ECO:0000256" key="1">
    <source>
        <dbReference type="ARBA" id="ARBA00004604"/>
    </source>
</evidence>
<feature type="compositionally biased region" description="Acidic residues" evidence="5">
    <location>
        <begin position="94"/>
        <end position="112"/>
    </location>
</feature>
<evidence type="ECO:0000256" key="5">
    <source>
        <dbReference type="SAM" id="MobiDB-lite"/>
    </source>
</evidence>
<evidence type="ECO:0008006" key="8">
    <source>
        <dbReference type="Google" id="ProtNLM"/>
    </source>
</evidence>
<keyword evidence="4" id="KW-0539">Nucleus</keyword>
<evidence type="ECO:0000256" key="4">
    <source>
        <dbReference type="ARBA" id="ARBA00023242"/>
    </source>
</evidence>
<evidence type="ECO:0000313" key="6">
    <source>
        <dbReference type="EMBL" id="RZC73794.1"/>
    </source>
</evidence>
<protein>
    <recommendedName>
        <fullName evidence="8">Ribosomal RNA-processing protein 17</fullName>
    </recommendedName>
</protein>
<organism evidence="6 7">
    <name type="scientific">Papaver somniferum</name>
    <name type="common">Opium poppy</name>
    <dbReference type="NCBI Taxonomy" id="3469"/>
    <lineage>
        <taxon>Eukaryota</taxon>
        <taxon>Viridiplantae</taxon>
        <taxon>Streptophyta</taxon>
        <taxon>Embryophyta</taxon>
        <taxon>Tracheophyta</taxon>
        <taxon>Spermatophyta</taxon>
        <taxon>Magnoliopsida</taxon>
        <taxon>Ranunculales</taxon>
        <taxon>Papaveraceae</taxon>
        <taxon>Papaveroideae</taxon>
        <taxon>Papaver</taxon>
    </lineage>
</organism>
<dbReference type="PANTHER" id="PTHR14577:SF0">
    <property type="entry name" value="NUCLEOLAR PROTEIN 12"/>
    <property type="match status" value="1"/>
</dbReference>
<dbReference type="Pfam" id="PF09805">
    <property type="entry name" value="Nop25"/>
    <property type="match status" value="1"/>
</dbReference>